<evidence type="ECO:0000256" key="11">
    <source>
        <dbReference type="ARBA" id="ARBA00023295"/>
    </source>
</evidence>
<keyword evidence="5" id="KW-0964">Secreted</keyword>
<dbReference type="InterPro" id="IPR001223">
    <property type="entry name" value="Glyco_hydro18_cat"/>
</dbReference>
<dbReference type="CDD" id="cd02878">
    <property type="entry name" value="GH18_zymocin_alpha"/>
    <property type="match status" value="1"/>
</dbReference>
<dbReference type="SUPFAM" id="SSF51445">
    <property type="entry name" value="(Trans)glycosidases"/>
    <property type="match status" value="1"/>
</dbReference>
<keyword evidence="7 13" id="KW-0378">Hydrolase</keyword>
<evidence type="ECO:0000313" key="16">
    <source>
        <dbReference type="EMBL" id="KAK8087733.1"/>
    </source>
</evidence>
<evidence type="ECO:0000256" key="10">
    <source>
        <dbReference type="ARBA" id="ARBA00023277"/>
    </source>
</evidence>
<dbReference type="Gene3D" id="3.10.50.10">
    <property type="match status" value="1"/>
</dbReference>
<evidence type="ECO:0000256" key="5">
    <source>
        <dbReference type="ARBA" id="ARBA00022525"/>
    </source>
</evidence>
<feature type="domain" description="GH18" evidence="15">
    <location>
        <begin position="358"/>
        <end position="727"/>
    </location>
</feature>
<evidence type="ECO:0000256" key="7">
    <source>
        <dbReference type="ARBA" id="ARBA00022801"/>
    </source>
</evidence>
<comment type="caution">
    <text evidence="16">The sequence shown here is derived from an EMBL/GenBank/DDBJ whole genome shotgun (WGS) entry which is preliminary data.</text>
</comment>
<evidence type="ECO:0000256" key="8">
    <source>
        <dbReference type="ARBA" id="ARBA00023024"/>
    </source>
</evidence>
<dbReference type="InterPro" id="IPR017853">
    <property type="entry name" value="GH"/>
</dbReference>
<dbReference type="InterPro" id="IPR011583">
    <property type="entry name" value="Chitinase_II/V-like_cat"/>
</dbReference>
<dbReference type="PANTHER" id="PTHR47700:SF2">
    <property type="entry name" value="CHITINASE"/>
    <property type="match status" value="1"/>
</dbReference>
<evidence type="ECO:0000256" key="13">
    <source>
        <dbReference type="RuleBase" id="RU000489"/>
    </source>
</evidence>
<keyword evidence="12" id="KW-0624">Polysaccharide degradation</keyword>
<dbReference type="SUPFAM" id="SSF54556">
    <property type="entry name" value="Chitinase insertion domain"/>
    <property type="match status" value="1"/>
</dbReference>
<keyword evidence="9" id="KW-0843">Virulence</keyword>
<keyword evidence="14" id="KW-0472">Membrane</keyword>
<evidence type="ECO:0000313" key="17">
    <source>
        <dbReference type="Proteomes" id="UP001433268"/>
    </source>
</evidence>
<accession>A0ABR1WX79</accession>
<evidence type="ECO:0000256" key="3">
    <source>
        <dbReference type="ARBA" id="ARBA00008682"/>
    </source>
</evidence>
<comment type="catalytic activity">
    <reaction evidence="1">
        <text>Random endo-hydrolysis of N-acetyl-beta-D-glucosaminide (1-&gt;4)-beta-linkages in chitin and chitodextrins.</text>
        <dbReference type="EC" id="3.2.1.14"/>
    </reaction>
</comment>
<dbReference type="RefSeq" id="XP_066670627.1">
    <property type="nucleotide sequence ID" value="XM_066807009.1"/>
</dbReference>
<evidence type="ECO:0000256" key="1">
    <source>
        <dbReference type="ARBA" id="ARBA00000822"/>
    </source>
</evidence>
<keyword evidence="14" id="KW-1133">Transmembrane helix</keyword>
<name>A0ABR1WX79_9PEZI</name>
<evidence type="ECO:0000256" key="6">
    <source>
        <dbReference type="ARBA" id="ARBA00022669"/>
    </source>
</evidence>
<dbReference type="PANTHER" id="PTHR47700">
    <property type="entry name" value="V CHITINASE, PUTATIVE (AFU_ORTHOLOGUE AFUA_6G13720)-RELATED"/>
    <property type="match status" value="1"/>
</dbReference>
<proteinExistence type="inferred from homology"/>
<keyword evidence="14" id="KW-0812">Transmembrane</keyword>
<comment type="subcellular location">
    <subcellularLocation>
        <location evidence="2">Secreted</location>
    </subcellularLocation>
</comment>
<dbReference type="EC" id="3.2.1.14" evidence="4"/>
<feature type="transmembrane region" description="Helical" evidence="14">
    <location>
        <begin position="1048"/>
        <end position="1065"/>
    </location>
</feature>
<dbReference type="GeneID" id="92040069"/>
<dbReference type="SMART" id="SM00636">
    <property type="entry name" value="Glyco_18"/>
    <property type="match status" value="1"/>
</dbReference>
<protein>
    <recommendedName>
        <fullName evidence="4">chitinase</fullName>
        <ecNumber evidence="4">3.2.1.14</ecNumber>
    </recommendedName>
</protein>
<comment type="similarity">
    <text evidence="3">Belongs to the glycosyl hydrolase 18 family. Chitinase class V subfamily.</text>
</comment>
<dbReference type="InterPro" id="IPR029070">
    <property type="entry name" value="Chitinase_insertion_sf"/>
</dbReference>
<evidence type="ECO:0000256" key="12">
    <source>
        <dbReference type="ARBA" id="ARBA00023326"/>
    </source>
</evidence>
<reference evidence="16 17" key="1">
    <citation type="submission" date="2023-01" db="EMBL/GenBank/DDBJ databases">
        <title>Analysis of 21 Apiospora genomes using comparative genomics revels a genus with tremendous synthesis potential of carbohydrate active enzymes and secondary metabolites.</title>
        <authorList>
            <person name="Sorensen T."/>
        </authorList>
    </citation>
    <scope>NUCLEOTIDE SEQUENCE [LARGE SCALE GENOMIC DNA]</scope>
    <source>
        <strain evidence="16 17">CBS 114990</strain>
    </source>
</reference>
<evidence type="ECO:0000256" key="14">
    <source>
        <dbReference type="SAM" id="Phobius"/>
    </source>
</evidence>
<keyword evidence="11 13" id="KW-0326">Glycosidase</keyword>
<gene>
    <name evidence="16" type="ORF">PG997_002694</name>
</gene>
<dbReference type="InterPro" id="IPR001579">
    <property type="entry name" value="Glyco_hydro_18_chit_AS"/>
</dbReference>
<keyword evidence="8" id="KW-0146">Chitin degradation</keyword>
<keyword evidence="10" id="KW-0119">Carbohydrate metabolism</keyword>
<dbReference type="EMBL" id="JAQQWN010000004">
    <property type="protein sequence ID" value="KAK8087733.1"/>
    <property type="molecule type" value="Genomic_DNA"/>
</dbReference>
<dbReference type="PROSITE" id="PS51910">
    <property type="entry name" value="GH18_2"/>
    <property type="match status" value="1"/>
</dbReference>
<evidence type="ECO:0000256" key="9">
    <source>
        <dbReference type="ARBA" id="ARBA00023026"/>
    </source>
</evidence>
<evidence type="ECO:0000256" key="4">
    <source>
        <dbReference type="ARBA" id="ARBA00012729"/>
    </source>
</evidence>
<dbReference type="Gene3D" id="3.20.20.80">
    <property type="entry name" value="Glycosidases"/>
    <property type="match status" value="1"/>
</dbReference>
<organism evidence="16 17">
    <name type="scientific">Apiospora hydei</name>
    <dbReference type="NCBI Taxonomy" id="1337664"/>
    <lineage>
        <taxon>Eukaryota</taxon>
        <taxon>Fungi</taxon>
        <taxon>Dikarya</taxon>
        <taxon>Ascomycota</taxon>
        <taxon>Pezizomycotina</taxon>
        <taxon>Sordariomycetes</taxon>
        <taxon>Xylariomycetidae</taxon>
        <taxon>Amphisphaeriales</taxon>
        <taxon>Apiosporaceae</taxon>
        <taxon>Apiospora</taxon>
    </lineage>
</organism>
<dbReference type="PROSITE" id="PS01095">
    <property type="entry name" value="GH18_1"/>
    <property type="match status" value="1"/>
</dbReference>
<dbReference type="InterPro" id="IPR053214">
    <property type="entry name" value="LysM12-like"/>
</dbReference>
<keyword evidence="6" id="KW-0147">Chitin-binding</keyword>
<dbReference type="Proteomes" id="UP001433268">
    <property type="component" value="Unassembled WGS sequence"/>
</dbReference>
<dbReference type="Pfam" id="PF00704">
    <property type="entry name" value="Glyco_hydro_18"/>
    <property type="match status" value="1"/>
</dbReference>
<feature type="transmembrane region" description="Helical" evidence="14">
    <location>
        <begin position="1077"/>
        <end position="1098"/>
    </location>
</feature>
<sequence>MAAGASSPSIPSLDGCPSVCSSTAYASWTLYEDIQRLRLCDRHMRLEFALGGGNDKQAEDIAVLACTLDERSLRPRDSITIDSNTLCVTDAGPVSVSLEVAKAGDGMNFTFVTADALAQIASYMGADCDMKQTFSYGLGTLVGVFSGAAVDNGGSVSTVLSEAIAIANNSDTGAPESMFLQRCPKEGNSKHIFGVAINNGGDFDWVQSAIQSWSNGDCLNSSSLKSPELSVSNVTFYEYTHPPTNLSSIVPNNLTATLTGKGAGTSLTPTVSRWINFILGTQLLDSVRSAEYGLTNQKIESFNNKTTWGWFGCNNLPALLTICLSPAGNPGTAPKGENGCISHCGTEIVNKGSGPANVISIGYYESWNWDRPCLNMRAASIDSSQYTHIHWAFATISNTYEVVINDSYSQWKDFKDIHVKRIVSFGGWGYSTEPATYDRLRQAMTPSNRNSFINNIVNFLNKEGIDGVDFDWEYPGAPDIPGIPPGLPSDGPNYLAFLTALRGKIPSGKTMSFAAPASFWYLKQFPVKDMAKLVDYIVYMTYDLHGQWDYGNKWAQDGCETGSCLRSHVNLTETMLTLAMITKAGVPTKQIAVGISSYGRSFKMAQAGCTGPLCTFTANADNSSQAEPGECTATPGYISNAEINNIIIANTSTGVKSWYDSKTDSNYAVWGGTQWVAYMTEDVKASRKSRWQGLNFAGTIDWAVDLAEYTGDDGSADGSCDPEEDEVDDCPDDGAFGAPLVTCDDSPSGHFDDLSDSTIASWPVECAPQYTLQLLAGLLKDSMSQYDDLMKQHYDKKFKVYAKAVAGSANKQFHDFMMKHSNEYFTCENEEEVVVEEEEAQDMDENFFSNSTYYSIIQRRGDYYPGMNRHLVTSMKKIKEPCPPDYSQRGYGPKNPYHQSVYWTLDSSKADAFYAALLDETGVPKSKVGFGLHTNADMCSGSGHKVGDGASCWDTGYEFAAPFPKDYGAEDVTNPKELAQKGLSNSADLPGQLADAVAQMRTDTYLGASGYDVVDAVALPILMIVQGVESMAMVVQTADKIEEEERKAIILAFISAILFFVPIAGEVLGTVAELADIGAIISVMGAVGNAAFDVYTIVDDPRTRPWLSWA</sequence>
<evidence type="ECO:0000256" key="2">
    <source>
        <dbReference type="ARBA" id="ARBA00004613"/>
    </source>
</evidence>
<keyword evidence="17" id="KW-1185">Reference proteome</keyword>
<evidence type="ECO:0000259" key="15">
    <source>
        <dbReference type="PROSITE" id="PS51910"/>
    </source>
</evidence>